<feature type="transmembrane region" description="Helical" evidence="1">
    <location>
        <begin position="56"/>
        <end position="78"/>
    </location>
</feature>
<evidence type="ECO:0000313" key="2">
    <source>
        <dbReference type="EMBL" id="TQM78005.1"/>
    </source>
</evidence>
<keyword evidence="1" id="KW-1133">Transmembrane helix</keyword>
<evidence type="ECO:0000256" key="1">
    <source>
        <dbReference type="SAM" id="Phobius"/>
    </source>
</evidence>
<feature type="transmembrane region" description="Helical" evidence="1">
    <location>
        <begin position="31"/>
        <end position="50"/>
    </location>
</feature>
<comment type="caution">
    <text evidence="2">The sequence shown here is derived from an EMBL/GenBank/DDBJ whole genome shotgun (WGS) entry which is preliminary data.</text>
</comment>
<sequence>MAYAREVVDSPPNPTQVRLTSPRSARVQKTLAAVVAVAVLVGGTITVARSDTWWEVALWVAASLLVLFIAVSIGASAAEDARASAALRATAVPSRAAVVGAEYIDDGETTAYLLTLWITPPGGTGFQVQHRCDDLTCVTAAQRPDPVLDVLVDPEVRTWAVVH</sequence>
<organism evidence="2 3">
    <name type="scientific">Saccharothrix saharensis</name>
    <dbReference type="NCBI Taxonomy" id="571190"/>
    <lineage>
        <taxon>Bacteria</taxon>
        <taxon>Bacillati</taxon>
        <taxon>Actinomycetota</taxon>
        <taxon>Actinomycetes</taxon>
        <taxon>Pseudonocardiales</taxon>
        <taxon>Pseudonocardiaceae</taxon>
        <taxon>Saccharothrix</taxon>
    </lineage>
</organism>
<keyword evidence="1" id="KW-0472">Membrane</keyword>
<reference evidence="2 3" key="1">
    <citation type="submission" date="2019-06" db="EMBL/GenBank/DDBJ databases">
        <title>Sequencing the genomes of 1000 actinobacteria strains.</title>
        <authorList>
            <person name="Klenk H.-P."/>
        </authorList>
    </citation>
    <scope>NUCLEOTIDE SEQUENCE [LARGE SCALE GENOMIC DNA]</scope>
    <source>
        <strain evidence="2 3">DSM 45456</strain>
    </source>
</reference>
<evidence type="ECO:0000313" key="3">
    <source>
        <dbReference type="Proteomes" id="UP000316628"/>
    </source>
</evidence>
<dbReference type="Proteomes" id="UP000316628">
    <property type="component" value="Unassembled WGS sequence"/>
</dbReference>
<gene>
    <name evidence="2" type="ORF">FHX81_0254</name>
</gene>
<dbReference type="AlphaFoldDB" id="A0A543J592"/>
<protein>
    <submittedName>
        <fullName evidence="2">Uncharacterized protein</fullName>
    </submittedName>
</protein>
<accession>A0A543J592</accession>
<keyword evidence="3" id="KW-1185">Reference proteome</keyword>
<keyword evidence="1" id="KW-0812">Transmembrane</keyword>
<proteinExistence type="predicted"/>
<name>A0A543J592_9PSEU</name>
<dbReference type="EMBL" id="VFPP01000001">
    <property type="protein sequence ID" value="TQM78005.1"/>
    <property type="molecule type" value="Genomic_DNA"/>
</dbReference>